<dbReference type="EMBL" id="BOOQ01000038">
    <property type="protein sequence ID" value="GII49037.1"/>
    <property type="molecule type" value="Genomic_DNA"/>
</dbReference>
<name>A0A8J3UPU8_9ACTN</name>
<reference evidence="1" key="1">
    <citation type="submission" date="2021-01" db="EMBL/GenBank/DDBJ databases">
        <title>Whole genome shotgun sequence of Planotetraspora silvatica NBRC 100141.</title>
        <authorList>
            <person name="Komaki H."/>
            <person name="Tamura T."/>
        </authorList>
    </citation>
    <scope>NUCLEOTIDE SEQUENCE</scope>
    <source>
        <strain evidence="1">NBRC 100141</strain>
    </source>
</reference>
<evidence type="ECO:0000313" key="2">
    <source>
        <dbReference type="Proteomes" id="UP000644610"/>
    </source>
</evidence>
<protein>
    <submittedName>
        <fullName evidence="1">Uncharacterized protein</fullName>
    </submittedName>
</protein>
<proteinExistence type="predicted"/>
<comment type="caution">
    <text evidence="1">The sequence shown here is derived from an EMBL/GenBank/DDBJ whole genome shotgun (WGS) entry which is preliminary data.</text>
</comment>
<organism evidence="1 2">
    <name type="scientific">Planotetraspora silvatica</name>
    <dbReference type="NCBI Taxonomy" id="234614"/>
    <lineage>
        <taxon>Bacteria</taxon>
        <taxon>Bacillati</taxon>
        <taxon>Actinomycetota</taxon>
        <taxon>Actinomycetes</taxon>
        <taxon>Streptosporangiales</taxon>
        <taxon>Streptosporangiaceae</taxon>
        <taxon>Planotetraspora</taxon>
    </lineage>
</organism>
<evidence type="ECO:0000313" key="1">
    <source>
        <dbReference type="EMBL" id="GII49037.1"/>
    </source>
</evidence>
<sequence>MFSRHAEGLEGGTELADHGLLDGVVATGRGGVQSLLGQQSRAGESDGVETKRIRRQMHGRASFALLRHRILLA</sequence>
<dbReference type="Proteomes" id="UP000644610">
    <property type="component" value="Unassembled WGS sequence"/>
</dbReference>
<gene>
    <name evidence="1" type="ORF">Psi02_54610</name>
</gene>
<dbReference type="RefSeq" id="WP_203978565.1">
    <property type="nucleotide sequence ID" value="NZ_BAAAKY010000051.1"/>
</dbReference>
<dbReference type="AlphaFoldDB" id="A0A8J3UPU8"/>
<keyword evidence="2" id="KW-1185">Reference proteome</keyword>
<accession>A0A8J3UPU8</accession>